<evidence type="ECO:0000256" key="3">
    <source>
        <dbReference type="ARBA" id="ARBA00022553"/>
    </source>
</evidence>
<dbReference type="InterPro" id="IPR036890">
    <property type="entry name" value="HATPase_C_sf"/>
</dbReference>
<keyword evidence="9" id="KW-0472">Membrane</keyword>
<keyword evidence="5" id="KW-0547">Nucleotide-binding</keyword>
<dbReference type="CDD" id="cd16917">
    <property type="entry name" value="HATPase_UhpB-NarQ-NarX-like"/>
    <property type="match status" value="1"/>
</dbReference>
<dbReference type="GO" id="GO:0046983">
    <property type="term" value="F:protein dimerization activity"/>
    <property type="evidence" value="ECO:0007669"/>
    <property type="project" value="InterPro"/>
</dbReference>
<keyword evidence="6 11" id="KW-0418">Kinase</keyword>
<evidence type="ECO:0000313" key="12">
    <source>
        <dbReference type="Proteomes" id="UP000000844"/>
    </source>
</evidence>
<feature type="transmembrane region" description="Helical" evidence="9">
    <location>
        <begin position="118"/>
        <end position="136"/>
    </location>
</feature>
<dbReference type="HOGENOM" id="CLU_000445_20_11_11"/>
<feature type="domain" description="Signal transduction histidine kinase subgroup 3 dimerisation and phosphoacceptor" evidence="10">
    <location>
        <begin position="172"/>
        <end position="236"/>
    </location>
</feature>
<evidence type="ECO:0000256" key="7">
    <source>
        <dbReference type="ARBA" id="ARBA00022840"/>
    </source>
</evidence>
<dbReference type="GO" id="GO:0005524">
    <property type="term" value="F:ATP binding"/>
    <property type="evidence" value="ECO:0007669"/>
    <property type="project" value="UniProtKB-KW"/>
</dbReference>
<dbReference type="eggNOG" id="COG4585">
    <property type="taxonomic scope" value="Bacteria"/>
</dbReference>
<evidence type="ECO:0000313" key="11">
    <source>
        <dbReference type="EMBL" id="ADD44897.1"/>
    </source>
</evidence>
<evidence type="ECO:0000259" key="10">
    <source>
        <dbReference type="Pfam" id="PF07730"/>
    </source>
</evidence>
<dbReference type="GO" id="GO:0016020">
    <property type="term" value="C:membrane"/>
    <property type="evidence" value="ECO:0007669"/>
    <property type="project" value="InterPro"/>
</dbReference>
<reference evidence="11 12" key="1">
    <citation type="journal article" date="2009" name="Stand. Genomic Sci.">
        <title>Complete genome sequence of Stackebrandtia nassauensis type strain (LLR-40K-21).</title>
        <authorList>
            <person name="Munk C."/>
            <person name="Lapidus A."/>
            <person name="Copeland A."/>
            <person name="Jando M."/>
            <person name="Mayilraj S."/>
            <person name="Glavina Del Rio T."/>
            <person name="Nolan M."/>
            <person name="Chen F."/>
            <person name="Lucas S."/>
            <person name="Tice H."/>
            <person name="Cheng J.F."/>
            <person name="Han C."/>
            <person name="Detter J.C."/>
            <person name="Bruce D."/>
            <person name="Goodwin L."/>
            <person name="Chain P."/>
            <person name="Pitluck S."/>
            <person name="Goker M."/>
            <person name="Ovchinikova G."/>
            <person name="Pati A."/>
            <person name="Ivanova N."/>
            <person name="Mavromatis K."/>
            <person name="Chen A."/>
            <person name="Palaniappan K."/>
            <person name="Land M."/>
            <person name="Hauser L."/>
            <person name="Chang Y.J."/>
            <person name="Jeffries C.D."/>
            <person name="Bristow J."/>
            <person name="Eisen J.A."/>
            <person name="Markowitz V."/>
            <person name="Hugenholtz P."/>
            <person name="Kyrpides N.C."/>
            <person name="Klenk H.P."/>
        </authorList>
    </citation>
    <scope>NUCLEOTIDE SEQUENCE [LARGE SCALE GENOMIC DNA]</scope>
    <source>
        <strain evidence="12">DSM 44728 / CIP 108903 / NRRL B-16338 / NBRC 102104 / LLR-40K-21</strain>
    </source>
</reference>
<dbReference type="EC" id="2.7.13.3" evidence="2"/>
<keyword evidence="8" id="KW-0902">Two-component regulatory system</keyword>
<feature type="transmembrane region" description="Helical" evidence="9">
    <location>
        <begin position="20"/>
        <end position="37"/>
    </location>
</feature>
<keyword evidence="3" id="KW-0597">Phosphoprotein</keyword>
<dbReference type="Gene3D" id="3.30.565.10">
    <property type="entry name" value="Histidine kinase-like ATPase, C-terminal domain"/>
    <property type="match status" value="1"/>
</dbReference>
<evidence type="ECO:0000256" key="4">
    <source>
        <dbReference type="ARBA" id="ARBA00022679"/>
    </source>
</evidence>
<dbReference type="Pfam" id="PF07730">
    <property type="entry name" value="HisKA_3"/>
    <property type="match status" value="1"/>
</dbReference>
<dbReference type="GO" id="GO:0000155">
    <property type="term" value="F:phosphorelay sensor kinase activity"/>
    <property type="evidence" value="ECO:0007669"/>
    <property type="project" value="InterPro"/>
</dbReference>
<evidence type="ECO:0000256" key="2">
    <source>
        <dbReference type="ARBA" id="ARBA00012438"/>
    </source>
</evidence>
<dbReference type="STRING" id="446470.Snas_5263"/>
<evidence type="ECO:0000256" key="1">
    <source>
        <dbReference type="ARBA" id="ARBA00000085"/>
    </source>
</evidence>
<dbReference type="PANTHER" id="PTHR24421:SF10">
    <property type="entry name" value="NITRATE_NITRITE SENSOR PROTEIN NARQ"/>
    <property type="match status" value="1"/>
</dbReference>
<protein>
    <recommendedName>
        <fullName evidence="2">histidine kinase</fullName>
        <ecNumber evidence="2">2.7.13.3</ecNumber>
    </recommendedName>
</protein>
<feature type="transmembrane region" description="Helical" evidence="9">
    <location>
        <begin position="398"/>
        <end position="423"/>
    </location>
</feature>
<keyword evidence="12" id="KW-1185">Reference proteome</keyword>
<dbReference type="Proteomes" id="UP000000844">
    <property type="component" value="Chromosome"/>
</dbReference>
<dbReference type="PANTHER" id="PTHR24421">
    <property type="entry name" value="NITRATE/NITRITE SENSOR PROTEIN NARX-RELATED"/>
    <property type="match status" value="1"/>
</dbReference>
<keyword evidence="4" id="KW-0808">Transferase</keyword>
<feature type="transmembrane region" description="Helical" evidence="9">
    <location>
        <begin position="68"/>
        <end position="87"/>
    </location>
</feature>
<keyword evidence="9" id="KW-0812">Transmembrane</keyword>
<gene>
    <name evidence="11" type="ordered locus">Snas_5263</name>
</gene>
<name>D3QC08_STANL</name>
<dbReference type="Gene3D" id="1.20.5.1930">
    <property type="match status" value="1"/>
</dbReference>
<proteinExistence type="predicted"/>
<comment type="catalytic activity">
    <reaction evidence="1">
        <text>ATP + protein L-histidine = ADP + protein N-phospho-L-histidine.</text>
        <dbReference type="EC" id="2.7.13.3"/>
    </reaction>
</comment>
<evidence type="ECO:0000256" key="5">
    <source>
        <dbReference type="ARBA" id="ARBA00022741"/>
    </source>
</evidence>
<organism evidence="11 12">
    <name type="scientific">Stackebrandtia nassauensis (strain DSM 44728 / CIP 108903 / NRRL B-16338 / NBRC 102104 / LLR-40K-21)</name>
    <dbReference type="NCBI Taxonomy" id="446470"/>
    <lineage>
        <taxon>Bacteria</taxon>
        <taxon>Bacillati</taxon>
        <taxon>Actinomycetota</taxon>
        <taxon>Actinomycetes</taxon>
        <taxon>Glycomycetales</taxon>
        <taxon>Glycomycetaceae</taxon>
        <taxon>Stackebrandtia</taxon>
    </lineage>
</organism>
<keyword evidence="9" id="KW-1133">Transmembrane helix</keyword>
<dbReference type="KEGG" id="sna:Snas_5263"/>
<dbReference type="SUPFAM" id="SSF55874">
    <property type="entry name" value="ATPase domain of HSP90 chaperone/DNA topoisomerase II/histidine kinase"/>
    <property type="match status" value="1"/>
</dbReference>
<keyword evidence="7" id="KW-0067">ATP-binding</keyword>
<accession>D3QC08</accession>
<dbReference type="InterPro" id="IPR050482">
    <property type="entry name" value="Sensor_HK_TwoCompSys"/>
</dbReference>
<dbReference type="InterPro" id="IPR011712">
    <property type="entry name" value="Sig_transdc_His_kin_sub3_dim/P"/>
</dbReference>
<dbReference type="EMBL" id="CP001778">
    <property type="protein sequence ID" value="ADD44897.1"/>
    <property type="molecule type" value="Genomic_DNA"/>
</dbReference>
<evidence type="ECO:0000256" key="8">
    <source>
        <dbReference type="ARBA" id="ARBA00023012"/>
    </source>
</evidence>
<feature type="transmembrane region" description="Helical" evidence="9">
    <location>
        <begin position="94"/>
        <end position="112"/>
    </location>
</feature>
<evidence type="ECO:0000256" key="9">
    <source>
        <dbReference type="SAM" id="Phobius"/>
    </source>
</evidence>
<sequence length="518" mass="56312">MFFVLPPMLLGGLGGYGEIGPWPPIAAALGVGVALRLRRTVPIAALLTVVALGAWTVVETAGGNPSAAWPPALLCSIFVLSYLVGRLDAGQQPMLLQVAASIGIVLVMSPILDIALTDAVALTIFMVFVILFPWLIGRYRYQNAELTRSGWQRAEQLEREQRAVADQARLRERTRIAEDMHDSLGHELSLIALRAAALEVDRELPQRHQEAAGQLRRSAATATERLREIIGLLRDESEAVSVTPVDESIGDLVDRARSSGMDVAYTTDAEAPPLPHMADRAAHRVVQESLTNAAKHAPGRAVTIVVASDADFCTVTITNDLPDARQPRGIGGGRGLVGLAERVRLAGGKLHSGPRAGRYEVVARLPYDESEAVAVEPEPDTESVRQHVQVRIQARRRLLAAFALPAVMLAVLGVSSVAIYLIVEGNSILTAKQFDKLEKGQTTAEAAEILPAFQMFDPPTELGLTDLPEGTECEYYPSRDSIDFVDVYEVCFRDDVLISKYVITAEKRRYQRENSYGG</sequence>
<evidence type="ECO:0000256" key="6">
    <source>
        <dbReference type="ARBA" id="ARBA00022777"/>
    </source>
</evidence>
<dbReference type="AlphaFoldDB" id="D3QC08"/>
<feature type="transmembrane region" description="Helical" evidence="9">
    <location>
        <begin position="44"/>
        <end position="62"/>
    </location>
</feature>